<comment type="subcellular location">
    <subcellularLocation>
        <location evidence="1">Nucleus</location>
    </subcellularLocation>
</comment>
<organism evidence="7 8">
    <name type="scientific">Diversispora epigaea</name>
    <dbReference type="NCBI Taxonomy" id="1348612"/>
    <lineage>
        <taxon>Eukaryota</taxon>
        <taxon>Fungi</taxon>
        <taxon>Fungi incertae sedis</taxon>
        <taxon>Mucoromycota</taxon>
        <taxon>Glomeromycotina</taxon>
        <taxon>Glomeromycetes</taxon>
        <taxon>Diversisporales</taxon>
        <taxon>Diversisporaceae</taxon>
        <taxon>Diversispora</taxon>
    </lineage>
</organism>
<feature type="domain" description="RSE1/DDB1/CPSF1 second beta-propeller" evidence="6">
    <location>
        <begin position="574"/>
        <end position="1078"/>
    </location>
</feature>
<evidence type="ECO:0000259" key="5">
    <source>
        <dbReference type="Pfam" id="PF10433"/>
    </source>
</evidence>
<dbReference type="Pfam" id="PF23726">
    <property type="entry name" value="Beta-prop_RSE1_2nd"/>
    <property type="match status" value="1"/>
</dbReference>
<evidence type="ECO:0000256" key="3">
    <source>
        <dbReference type="SAM" id="MobiDB-lite"/>
    </source>
</evidence>
<dbReference type="OrthoDB" id="6109at2759"/>
<dbReference type="Proteomes" id="UP000266861">
    <property type="component" value="Unassembled WGS sequence"/>
</dbReference>
<dbReference type="Pfam" id="PF03178">
    <property type="entry name" value="CPSF_A"/>
    <property type="match status" value="1"/>
</dbReference>
<dbReference type="PANTHER" id="PTHR10644">
    <property type="entry name" value="DNA REPAIR/RNA PROCESSING CPSF FAMILY"/>
    <property type="match status" value="1"/>
</dbReference>
<dbReference type="InterPro" id="IPR018846">
    <property type="entry name" value="Beta-prop_RSE1/DDB1/CPSF1_1st"/>
</dbReference>
<evidence type="ECO:0008006" key="9">
    <source>
        <dbReference type="Google" id="ProtNLM"/>
    </source>
</evidence>
<protein>
    <recommendedName>
        <fullName evidence="9">Cleavage/polyadenylation specificity factor A subunit C-terminal domain-containing protein</fullName>
    </recommendedName>
</protein>
<keyword evidence="8" id="KW-1185">Reference proteome</keyword>
<dbReference type="Gene3D" id="2.130.10.10">
    <property type="entry name" value="YVTN repeat-like/Quinoprotein amine dehydrogenase"/>
    <property type="match status" value="3"/>
</dbReference>
<accession>A0A397HFG4</accession>
<dbReference type="InterPro" id="IPR050358">
    <property type="entry name" value="RSE1/DDB1/CFT1"/>
</dbReference>
<dbReference type="GO" id="GO:0005634">
    <property type="term" value="C:nucleus"/>
    <property type="evidence" value="ECO:0007669"/>
    <property type="project" value="UniProtKB-SubCell"/>
</dbReference>
<dbReference type="EMBL" id="PQFF01000315">
    <property type="protein sequence ID" value="RHZ61891.1"/>
    <property type="molecule type" value="Genomic_DNA"/>
</dbReference>
<feature type="region of interest" description="Disordered" evidence="3">
    <location>
        <begin position="770"/>
        <end position="827"/>
    </location>
</feature>
<dbReference type="InterPro" id="IPR015943">
    <property type="entry name" value="WD40/YVTN_repeat-like_dom_sf"/>
</dbReference>
<evidence type="ECO:0000313" key="8">
    <source>
        <dbReference type="Proteomes" id="UP000266861"/>
    </source>
</evidence>
<comment type="caution">
    <text evidence="7">The sequence shown here is derived from an EMBL/GenBank/DDBJ whole genome shotgun (WGS) entry which is preliminary data.</text>
</comment>
<sequence>MSVYPLYKEIFPPTSVEEVVCANFTSYNDVNLIVARTSFLQIYKFVEIETTVEDDLNGEDDNSLLQGYDKDDDQNFPIPTLKPAKSPLTMTGHLELVAQYKLHGNITSMGVVRTISAGANGMDSLLLTFKDAKMSLLEYSLATNSIVTVSIHYYEREEFKLEFLSNTHPTELRVDPFNRCAVMNFFDDKLAILPFRQEASSHLDKEEMARKWPYLPSFVIELSSIQPRIKNVIDMRFLHDFYEPTLAILFEPCQTWPGKLNSTKDSCSLVVVSLLISQKAYPIIQSMDNLPHSCVKLISIPKPVGGILIISANAIIHVNQSSKGIGVAVNGYASSTTDFSLDHSFEHLGLALEGLYHVFLDSDEILFILRNGDLYIVKLIIEERSLTRIELKKVGTSTLPSCSCLVANGYFFVGSRLGDSYLIQYKKTNAEHKTNNKINGFDHKTRKTTSDSEADAINNTNNTNNTNNANNPNNANNTNNTNNANNANNANSSDGGNKLEVKKSIISDYQFTICNTITNVGPIVDMAFGELAFSEEEAHLHSVHKNLELVSCSGYGSASSLCIFHRNINPTLSNSFTMKDCINMWAVSCRSNIFRSINLNVAGLPNNTFNGNIEDYDKFLFISKKSRTMVLACGEELQELENSDFYTEGPTLAVGTLLNGTRILQVYAYGIRLLDQDGKLVQIIQNDNVPEKDQIVFANIVDPYVLLLFDNGNINLMKIEDDKSKLEFHPPPSQINEIPTKSCCIYRDDTNIFAFVKDVAHDFSNIKDQFKNNQKRNLPEKPQSPGSEQDDLQDDIDETSKKDSQNIEMDIDAKDNSDEPSEEEDDKMISDEMLTGIIEDPKKESYWCVLYRLDGSLEIYKLPEFEEVFHFPHFYLSPAVLADFKTRQNVKSSGQTVEIQEILLINIGQPNKYPYLIAHTNVGDIIIYKAFRYIPGIDVTDPFQKSQNQFESDNRLAIRFSRVSHEYISRETIHSDIHDKPVSRKSTQDLNNDELNISDNDIERYRVLLRHTKKRLIPFTNISGYSGIFVTGVKPLWLICADNNYLRVHPMNADGEIHSFTQFHNVHCVHGFLYTNNEDLCRLSELPKDFKYHMEWPVKKIPLDRSVHGIEYHPEMQVYALLTSSPVDFILLDDNGESVETEQDSAFFLPETQKFVLELISPITWETVDRHEFQDDEQGLCIKCVSLQTKSTSSGRKSFIAIGTGFFRGEDVGMRGNVYIFEIIEVVPEPDNPQTNHKYKLLCHEEVKGSVTAICDVNGYLLTCVGPKIFIRAFEDNDRLISVAFIDIQIYANSVVSIKDYILLGDVYKSVWFLGFQEEPAKLVLVGKDYHALDVSCSSFIIDEPVLYFVVADMDRNIHLFQYAPYNVQSFAGQKLIRRGDFHIGGQIKTIISLPKKELVRKDFSFDQSTPPRWMEEENNGYKQLCLCGTLDGGIGMVTPIPEKMYKRMQLLHVQMVNGIQHPAGLNPKSFRLLQSKQRLAINPAKGILDGDLLMQFPNLALHRQREMTKQIGTTIERIMDDLLVVQESCDYF</sequence>
<evidence type="ECO:0000259" key="6">
    <source>
        <dbReference type="Pfam" id="PF23726"/>
    </source>
</evidence>
<feature type="compositionally biased region" description="Basic and acidic residues" evidence="3">
    <location>
        <begin position="798"/>
        <end position="817"/>
    </location>
</feature>
<dbReference type="Pfam" id="PF10433">
    <property type="entry name" value="Beta-prop_RSE1_1st"/>
    <property type="match status" value="1"/>
</dbReference>
<dbReference type="STRING" id="1348612.A0A397HFG4"/>
<dbReference type="InterPro" id="IPR058543">
    <property type="entry name" value="Beta-prop_RSE1/DDB1/CPSF1_2nd"/>
</dbReference>
<name>A0A397HFG4_9GLOM</name>
<gene>
    <name evidence="7" type="ORF">Glove_345g2</name>
</gene>
<evidence type="ECO:0000313" key="7">
    <source>
        <dbReference type="EMBL" id="RHZ61891.1"/>
    </source>
</evidence>
<feature type="compositionally biased region" description="Low complexity" evidence="3">
    <location>
        <begin position="458"/>
        <end position="491"/>
    </location>
</feature>
<feature type="domain" description="RSE1/DDB1/CPSF1 first beta-propeller" evidence="5">
    <location>
        <begin position="89"/>
        <end position="429"/>
    </location>
</feature>
<dbReference type="InterPro" id="IPR004871">
    <property type="entry name" value="RSE1/DDB1/CPSF1_C"/>
</dbReference>
<dbReference type="GO" id="GO:0003676">
    <property type="term" value="F:nucleic acid binding"/>
    <property type="evidence" value="ECO:0007669"/>
    <property type="project" value="InterPro"/>
</dbReference>
<evidence type="ECO:0000256" key="1">
    <source>
        <dbReference type="ARBA" id="ARBA00004123"/>
    </source>
</evidence>
<evidence type="ECO:0000259" key="4">
    <source>
        <dbReference type="Pfam" id="PF03178"/>
    </source>
</evidence>
<feature type="compositionally biased region" description="Acidic residues" evidence="3">
    <location>
        <begin position="788"/>
        <end position="797"/>
    </location>
</feature>
<proteinExistence type="predicted"/>
<keyword evidence="2" id="KW-0539">Nucleus</keyword>
<evidence type="ECO:0000256" key="2">
    <source>
        <dbReference type="ARBA" id="ARBA00023242"/>
    </source>
</evidence>
<reference evidence="7 8" key="1">
    <citation type="submission" date="2018-08" db="EMBL/GenBank/DDBJ databases">
        <title>Genome and evolution of the arbuscular mycorrhizal fungus Diversispora epigaea (formerly Glomus versiforme) and its bacterial endosymbionts.</title>
        <authorList>
            <person name="Sun X."/>
            <person name="Fei Z."/>
            <person name="Harrison M."/>
        </authorList>
    </citation>
    <scope>NUCLEOTIDE SEQUENCE [LARGE SCALE GENOMIC DNA]</scope>
    <source>
        <strain evidence="7 8">IT104</strain>
    </source>
</reference>
<feature type="domain" description="RSE1/DDB1/CPSF1 C-terminal" evidence="4">
    <location>
        <begin position="1155"/>
        <end position="1497"/>
    </location>
</feature>
<feature type="region of interest" description="Disordered" evidence="3">
    <location>
        <begin position="434"/>
        <end position="495"/>
    </location>
</feature>